<dbReference type="PANTHER" id="PTHR11659:SF0">
    <property type="entry name" value="GLUTAMYL-TRNA(GLN) AMIDOTRANSFERASE SUBUNIT B, MITOCHONDRIAL"/>
    <property type="match status" value="1"/>
</dbReference>
<dbReference type="InterPro" id="IPR017959">
    <property type="entry name" value="Asn/Gln-tRNA_amidoTrfase_suB/E"/>
</dbReference>
<keyword evidence="13" id="KW-0808">Transferase</keyword>
<dbReference type="EMBL" id="DOTR01000032">
    <property type="protein sequence ID" value="HCA01680.1"/>
    <property type="molecule type" value="Genomic_DNA"/>
</dbReference>
<dbReference type="GO" id="GO:0050566">
    <property type="term" value="F:asparaginyl-tRNA synthase (glutamine-hydrolyzing) activity"/>
    <property type="evidence" value="ECO:0007669"/>
    <property type="project" value="RHEA"/>
</dbReference>
<keyword evidence="6 11" id="KW-0067">ATP-binding</keyword>
<dbReference type="PANTHER" id="PTHR11659">
    <property type="entry name" value="GLUTAMYL-TRNA GLN AMIDOTRANSFERASE SUBUNIT B MITOCHONDRIAL AND PROKARYOTIC PET112-RELATED"/>
    <property type="match status" value="1"/>
</dbReference>
<dbReference type="NCBIfam" id="NF004012">
    <property type="entry name" value="PRK05477.1-2"/>
    <property type="match status" value="1"/>
</dbReference>
<dbReference type="NCBIfam" id="NF004015">
    <property type="entry name" value="PRK05477.1-5"/>
    <property type="match status" value="1"/>
</dbReference>
<dbReference type="InterPro" id="IPR023168">
    <property type="entry name" value="GatB_Yqey_C_2"/>
</dbReference>
<comment type="function">
    <text evidence="8 11">Allows the formation of correctly charged Asn-tRNA(Asn) or Gln-tRNA(Gln) through the transamidation of misacylated Asp-tRNA(Asn) or Glu-tRNA(Gln) in organisms which lack either or both of asparaginyl-tRNA or glutaminyl-tRNA synthetases. The reaction takes place in the presence of glutamine and ATP through an activated phospho-Asp-tRNA(Asn) or phospho-Glu-tRNA(Gln).</text>
</comment>
<evidence type="ECO:0000256" key="10">
    <source>
        <dbReference type="ARBA" id="ARBA00047913"/>
    </source>
</evidence>
<evidence type="ECO:0000256" key="5">
    <source>
        <dbReference type="ARBA" id="ARBA00022741"/>
    </source>
</evidence>
<proteinExistence type="inferred from homology"/>
<dbReference type="Pfam" id="PF02637">
    <property type="entry name" value="GatB_Yqey"/>
    <property type="match status" value="1"/>
</dbReference>
<dbReference type="EC" id="6.3.5.-" evidence="11"/>
<dbReference type="Gene3D" id="1.10.150.380">
    <property type="entry name" value="GatB domain, N-terminal subdomain"/>
    <property type="match status" value="1"/>
</dbReference>
<dbReference type="InterPro" id="IPR014746">
    <property type="entry name" value="Gln_synth/guanido_kin_cat_dom"/>
</dbReference>
<dbReference type="GO" id="GO:0070681">
    <property type="term" value="P:glutaminyl-tRNAGln biosynthesis via transamidation"/>
    <property type="evidence" value="ECO:0007669"/>
    <property type="project" value="TreeGrafter"/>
</dbReference>
<evidence type="ECO:0000256" key="2">
    <source>
        <dbReference type="ARBA" id="ARBA00011123"/>
    </source>
</evidence>
<dbReference type="SUPFAM" id="SSF55931">
    <property type="entry name" value="Glutamine synthetase/guanido kinase"/>
    <property type="match status" value="1"/>
</dbReference>
<comment type="subunit">
    <text evidence="2 11">Heterotrimer of A, B and C subunits.</text>
</comment>
<evidence type="ECO:0000256" key="1">
    <source>
        <dbReference type="ARBA" id="ARBA00005306"/>
    </source>
</evidence>
<dbReference type="InterPro" id="IPR042114">
    <property type="entry name" value="GatB_C_1"/>
</dbReference>
<dbReference type="InterPro" id="IPR018027">
    <property type="entry name" value="Asn/Gln_amidotransferase"/>
</dbReference>
<evidence type="ECO:0000256" key="7">
    <source>
        <dbReference type="ARBA" id="ARBA00022917"/>
    </source>
</evidence>
<evidence type="ECO:0000313" key="13">
    <source>
        <dbReference type="EMBL" id="HCA01680.1"/>
    </source>
</evidence>
<dbReference type="FunFam" id="1.10.150.380:FF:000001">
    <property type="entry name" value="Aspartyl/glutamyl-tRNA(Asn/Gln) amidotransferase subunit B"/>
    <property type="match status" value="1"/>
</dbReference>
<dbReference type="Pfam" id="PF02934">
    <property type="entry name" value="GatB_N"/>
    <property type="match status" value="1"/>
</dbReference>
<comment type="caution">
    <text evidence="13">The sequence shown here is derived from an EMBL/GenBank/DDBJ whole genome shotgun (WGS) entry which is preliminary data.</text>
</comment>
<dbReference type="PROSITE" id="PS01234">
    <property type="entry name" value="GATB"/>
    <property type="match status" value="1"/>
</dbReference>
<name>A0A3D0KEH1_9GAMM</name>
<keyword evidence="5 11" id="KW-0547">Nucleotide-binding</keyword>
<dbReference type="InterPro" id="IPR003789">
    <property type="entry name" value="Asn/Gln_tRNA_amidoTrase-B-like"/>
</dbReference>
<dbReference type="FunFam" id="1.10.10.410:FF:000001">
    <property type="entry name" value="Aspartyl/glutamyl-tRNA(Asn/Gln) amidotransferase subunit B"/>
    <property type="match status" value="1"/>
</dbReference>
<evidence type="ECO:0000256" key="3">
    <source>
        <dbReference type="ARBA" id="ARBA00016923"/>
    </source>
</evidence>
<comment type="catalytic activity">
    <reaction evidence="9 11">
        <text>L-aspartyl-tRNA(Asn) + L-glutamine + ATP + H2O = L-asparaginyl-tRNA(Asn) + L-glutamate + ADP + phosphate + 2 H(+)</text>
        <dbReference type="Rhea" id="RHEA:14513"/>
        <dbReference type="Rhea" id="RHEA-COMP:9674"/>
        <dbReference type="Rhea" id="RHEA-COMP:9677"/>
        <dbReference type="ChEBI" id="CHEBI:15377"/>
        <dbReference type="ChEBI" id="CHEBI:15378"/>
        <dbReference type="ChEBI" id="CHEBI:29985"/>
        <dbReference type="ChEBI" id="CHEBI:30616"/>
        <dbReference type="ChEBI" id="CHEBI:43474"/>
        <dbReference type="ChEBI" id="CHEBI:58359"/>
        <dbReference type="ChEBI" id="CHEBI:78515"/>
        <dbReference type="ChEBI" id="CHEBI:78516"/>
        <dbReference type="ChEBI" id="CHEBI:456216"/>
    </reaction>
</comment>
<dbReference type="AlphaFoldDB" id="A0A3D0KEH1"/>
<dbReference type="SUPFAM" id="SSF89095">
    <property type="entry name" value="GatB/YqeY motif"/>
    <property type="match status" value="1"/>
</dbReference>
<evidence type="ECO:0000259" key="12">
    <source>
        <dbReference type="SMART" id="SM00845"/>
    </source>
</evidence>
<gene>
    <name evidence="11 13" type="primary">gatB</name>
    <name evidence="13" type="ORF">DEO68_05730</name>
</gene>
<organism evidence="13">
    <name type="scientific">Halomonas campaniensis</name>
    <dbReference type="NCBI Taxonomy" id="213554"/>
    <lineage>
        <taxon>Bacteria</taxon>
        <taxon>Pseudomonadati</taxon>
        <taxon>Pseudomonadota</taxon>
        <taxon>Gammaproteobacteria</taxon>
        <taxon>Oceanospirillales</taxon>
        <taxon>Halomonadaceae</taxon>
        <taxon>Halomonas</taxon>
    </lineage>
</organism>
<protein>
    <recommendedName>
        <fullName evidence="3 11">Aspartyl/glutamyl-tRNA(Asn/Gln) amidotransferase subunit B</fullName>
        <shortName evidence="11">Asp/Glu-ADT subunit B</shortName>
        <ecNumber evidence="11">6.3.5.-</ecNumber>
    </recommendedName>
</protein>
<dbReference type="SMART" id="SM00845">
    <property type="entry name" value="GatB_Yqey"/>
    <property type="match status" value="1"/>
</dbReference>
<reference evidence="13" key="1">
    <citation type="journal article" date="2018" name="Nat. Biotechnol.">
        <title>A standardized bacterial taxonomy based on genome phylogeny substantially revises the tree of life.</title>
        <authorList>
            <person name="Parks D.H."/>
            <person name="Chuvochina M."/>
            <person name="Waite D.W."/>
            <person name="Rinke C."/>
            <person name="Skarshewski A."/>
            <person name="Chaumeil P.A."/>
            <person name="Hugenholtz P."/>
        </authorList>
    </citation>
    <scope>NUCLEOTIDE SEQUENCE [LARGE SCALE GENOMIC DNA]</scope>
    <source>
        <strain evidence="13">UBA11284</strain>
    </source>
</reference>
<dbReference type="Gene3D" id="1.10.10.410">
    <property type="match status" value="1"/>
</dbReference>
<evidence type="ECO:0000256" key="4">
    <source>
        <dbReference type="ARBA" id="ARBA00022598"/>
    </source>
</evidence>
<dbReference type="HAMAP" id="MF_00121">
    <property type="entry name" value="GatB"/>
    <property type="match status" value="1"/>
</dbReference>
<dbReference type="GO" id="GO:0006412">
    <property type="term" value="P:translation"/>
    <property type="evidence" value="ECO:0007669"/>
    <property type="project" value="UniProtKB-UniRule"/>
</dbReference>
<evidence type="ECO:0000256" key="11">
    <source>
        <dbReference type="HAMAP-Rule" id="MF_00121"/>
    </source>
</evidence>
<evidence type="ECO:0000256" key="6">
    <source>
        <dbReference type="ARBA" id="ARBA00022840"/>
    </source>
</evidence>
<evidence type="ECO:0000256" key="9">
    <source>
        <dbReference type="ARBA" id="ARBA00047380"/>
    </source>
</evidence>
<dbReference type="InterPro" id="IPR004413">
    <property type="entry name" value="GatB"/>
</dbReference>
<keyword evidence="4 11" id="KW-0436">Ligase</keyword>
<dbReference type="GO" id="GO:0005524">
    <property type="term" value="F:ATP binding"/>
    <property type="evidence" value="ECO:0007669"/>
    <property type="project" value="UniProtKB-KW"/>
</dbReference>
<dbReference type="NCBIfam" id="NF004014">
    <property type="entry name" value="PRK05477.1-4"/>
    <property type="match status" value="1"/>
</dbReference>
<keyword evidence="7 11" id="KW-0648">Protein biosynthesis</keyword>
<dbReference type="GO" id="GO:0016740">
    <property type="term" value="F:transferase activity"/>
    <property type="evidence" value="ECO:0007669"/>
    <property type="project" value="UniProtKB-KW"/>
</dbReference>
<evidence type="ECO:0000256" key="8">
    <source>
        <dbReference type="ARBA" id="ARBA00024799"/>
    </source>
</evidence>
<comment type="similarity">
    <text evidence="1 11">Belongs to the GatB/GatE family. GatB subfamily.</text>
</comment>
<comment type="catalytic activity">
    <reaction evidence="10 11">
        <text>L-glutamyl-tRNA(Gln) + L-glutamine + ATP + H2O = L-glutaminyl-tRNA(Gln) + L-glutamate + ADP + phosphate + H(+)</text>
        <dbReference type="Rhea" id="RHEA:17521"/>
        <dbReference type="Rhea" id="RHEA-COMP:9681"/>
        <dbReference type="Rhea" id="RHEA-COMP:9684"/>
        <dbReference type="ChEBI" id="CHEBI:15377"/>
        <dbReference type="ChEBI" id="CHEBI:15378"/>
        <dbReference type="ChEBI" id="CHEBI:29985"/>
        <dbReference type="ChEBI" id="CHEBI:30616"/>
        <dbReference type="ChEBI" id="CHEBI:43474"/>
        <dbReference type="ChEBI" id="CHEBI:58359"/>
        <dbReference type="ChEBI" id="CHEBI:78520"/>
        <dbReference type="ChEBI" id="CHEBI:78521"/>
        <dbReference type="ChEBI" id="CHEBI:456216"/>
    </reaction>
</comment>
<dbReference type="NCBIfam" id="TIGR00133">
    <property type="entry name" value="gatB"/>
    <property type="match status" value="1"/>
</dbReference>
<dbReference type="GO" id="GO:0050567">
    <property type="term" value="F:glutaminyl-tRNA synthase (glutamine-hydrolyzing) activity"/>
    <property type="evidence" value="ECO:0007669"/>
    <property type="project" value="UniProtKB-UniRule"/>
</dbReference>
<dbReference type="InterPro" id="IPR006075">
    <property type="entry name" value="Asn/Gln-tRNA_Trfase_suB/E_cat"/>
</dbReference>
<dbReference type="InterPro" id="IPR017958">
    <property type="entry name" value="Gln-tRNA_amidoTrfase_suB_CS"/>
</dbReference>
<sequence length="484" mass="53290">MQWETVIGLEVHVQLATRSKIFSGASTAFGAEPNTQACAVDLGLPGVLPVLNEQAVAMAVQFGLAVHADIPEVSVFDRKNYFYPDLPKGYQTSQMYHPIVGAGDVEITLDDESTKRIRIHHAHLEEDAGKSLHEDFHGMTGIDLNRAGTPLLEIVSEPDMRSAKEAAAYLKAIHSIVTYLGISDGNMAEGSMRCDVNVSVRPKGQEAFGTRAEIKNVNSFRFVERAIAYEVERQIELIEDGGKVVQETRLFDPERDETRSMRTKEEANDYRYFPCPDLLPVVLDQAYLDHLRSQLPELPADKRARFQSELGLSVYDAHVLSASREMAEFFEEVQQVCGDAKQAANWVQGELSGALNRENLSIQNSPVSAKQLGELISRVLDDTINGKAAKQVFQALWNGQGDSADAVIDAKGLKQVTDTGAIEAMIDQVIAESPAQVAQYRDSEPEKRGKMIGYFVGQVMKASRGTANPQQVNGLLKEKLDALL</sequence>
<feature type="domain" description="Asn/Gln amidotransferase" evidence="12">
    <location>
        <begin position="328"/>
        <end position="480"/>
    </location>
</feature>
<accession>A0A3D0KEH1</accession>